<dbReference type="PROSITE" id="PS51318">
    <property type="entry name" value="TAT"/>
    <property type="match status" value="1"/>
</dbReference>
<dbReference type="Pfam" id="PF01547">
    <property type="entry name" value="SBP_bac_1"/>
    <property type="match status" value="1"/>
</dbReference>
<dbReference type="PANTHER" id="PTHR43649:SF14">
    <property type="entry name" value="BLR3389 PROTEIN"/>
    <property type="match status" value="1"/>
</dbReference>
<dbReference type="Proteomes" id="UP000595636">
    <property type="component" value="Chromosome"/>
</dbReference>
<dbReference type="SUPFAM" id="SSF53850">
    <property type="entry name" value="Periplasmic binding protein-like II"/>
    <property type="match status" value="1"/>
</dbReference>
<dbReference type="Gene3D" id="3.40.190.10">
    <property type="entry name" value="Periplasmic binding protein-like II"/>
    <property type="match status" value="1"/>
</dbReference>
<proteinExistence type="predicted"/>
<accession>A0A7T7KVX4</accession>
<dbReference type="InterPro" id="IPR006311">
    <property type="entry name" value="TAT_signal"/>
</dbReference>
<evidence type="ECO:0000313" key="3">
    <source>
        <dbReference type="Proteomes" id="UP000595636"/>
    </source>
</evidence>
<dbReference type="InterPro" id="IPR006059">
    <property type="entry name" value="SBP"/>
</dbReference>
<keyword evidence="3" id="KW-1185">Reference proteome</keyword>
<dbReference type="EMBL" id="CP066831">
    <property type="protein sequence ID" value="QQM39739.1"/>
    <property type="molecule type" value="Genomic_DNA"/>
</dbReference>
<dbReference type="AlphaFoldDB" id="A0A7T7KVX4"/>
<dbReference type="RefSeq" id="WP_200394876.1">
    <property type="nucleotide sequence ID" value="NZ_CP066831.1"/>
</dbReference>
<feature type="region of interest" description="Disordered" evidence="1">
    <location>
        <begin position="1"/>
        <end position="23"/>
    </location>
</feature>
<evidence type="ECO:0000313" key="2">
    <source>
        <dbReference type="EMBL" id="QQM39739.1"/>
    </source>
</evidence>
<protein>
    <submittedName>
        <fullName evidence="2">Extracellular solute-binding protein</fullName>
    </submittedName>
</protein>
<gene>
    <name evidence="2" type="ORF">JEQ17_09840</name>
</gene>
<name>A0A7T7KVX4_9ACTN</name>
<organism evidence="2 3">
    <name type="scientific">Streptomyces liliifuscus</name>
    <dbReference type="NCBI Taxonomy" id="2797636"/>
    <lineage>
        <taxon>Bacteria</taxon>
        <taxon>Bacillati</taxon>
        <taxon>Actinomycetota</taxon>
        <taxon>Actinomycetes</taxon>
        <taxon>Kitasatosporales</taxon>
        <taxon>Streptomycetaceae</taxon>
        <taxon>Streptomyces</taxon>
    </lineage>
</organism>
<reference evidence="2 3" key="1">
    <citation type="submission" date="2020-12" db="EMBL/GenBank/DDBJ databases">
        <title>A novel species.</title>
        <authorList>
            <person name="Li K."/>
        </authorList>
    </citation>
    <scope>NUCLEOTIDE SEQUENCE [LARGE SCALE GENOMIC DNA]</scope>
    <source>
        <strain evidence="2 3">ZYC-3</strain>
    </source>
</reference>
<feature type="compositionally biased region" description="Pro residues" evidence="1">
    <location>
        <begin position="8"/>
        <end position="19"/>
    </location>
</feature>
<dbReference type="InterPro" id="IPR050490">
    <property type="entry name" value="Bact_solute-bd_prot1"/>
</dbReference>
<dbReference type="PANTHER" id="PTHR43649">
    <property type="entry name" value="ARABINOSE-BINDING PROTEIN-RELATED"/>
    <property type="match status" value="1"/>
</dbReference>
<dbReference type="KEGG" id="slf:JEQ17_09840"/>
<evidence type="ECO:0000256" key="1">
    <source>
        <dbReference type="SAM" id="MobiDB-lite"/>
    </source>
</evidence>
<sequence>MRDRTPHNSPPPPPLPSPPSRRGLLRGTLSLGAVAASSVALGGCGSTLAQGFTGGSPSPSRLNFWNPFTGGDGERLLAMEDVYRARHRTTDLKSATFVWGSPYYTKLTLATLGERPPQVAVTHLSKVPTLAEAGLLTELRTSDLARHGLTEDKFDPRPWKKSQVDGKLYAVPLDTHPFVLYFRTDIAEKAGLLDGQGQLADVDGPDAFIDALRAAKEVTGAWGGSVASVKDASTQFRLFWSFYRQIGGGDLVAEQGKKVVIDTAAAAEALAYIRRLTQEKVVPASTDSPGAITMLTTGKAGFLMDGVWQVLTVQGAKVKFDVRPLPRIFHDAPYACAADSHSLVLPKAPSAAAQRLDLSLGFVAALLNSSKLWAEGGHVPAWLPTQQSPGYRDLAPQSHYAAAADGAAYDPAAWYSGAGSTLQVVVGNAVTSVFTGATSPTAGAARMRRELRELASRPAPL</sequence>